<sequence>MDSASGAARVAALRQAIARIEGTVGPRLRRGPVEGEAERNKVLSLGVPGLDKSLSGGLPACGLSELRVGEARDSGAGTGLALGLAALFGAAPGRPLLWIGQDLAFHEAGLACREGLAGFGLDPGALVVVRARRVEDAVWAGEEAARSGAPALTILEVRGNPKLLSLEGTRRLHLRARESGRPFLLLRQSAAGETSSAPVRLLVSPAASLGERAGRGRLIGAPVFRVRVEKAPGGRGGQFLLEWNLDEHRFEPARRAAPLSRPVAAAPAERPHPARQAGPRLALGRAS</sequence>
<dbReference type="SUPFAM" id="SSF52540">
    <property type="entry name" value="P-loop containing nucleoside triphosphate hydrolases"/>
    <property type="match status" value="1"/>
</dbReference>
<dbReference type="EMBL" id="JBHUIJ010000015">
    <property type="protein sequence ID" value="MFD2238234.1"/>
    <property type="molecule type" value="Genomic_DNA"/>
</dbReference>
<comment type="caution">
    <text evidence="2">The sequence shown here is derived from an EMBL/GenBank/DDBJ whole genome shotgun (WGS) entry which is preliminary data.</text>
</comment>
<dbReference type="Proteomes" id="UP001597371">
    <property type="component" value="Unassembled WGS sequence"/>
</dbReference>
<dbReference type="RefSeq" id="WP_209738899.1">
    <property type="nucleotide sequence ID" value="NZ_CP072611.1"/>
</dbReference>
<proteinExistence type="predicted"/>
<protein>
    <submittedName>
        <fullName evidence="2">ImuA family protein</fullName>
    </submittedName>
</protein>
<dbReference type="Gene3D" id="3.40.50.300">
    <property type="entry name" value="P-loop containing nucleotide triphosphate hydrolases"/>
    <property type="match status" value="1"/>
</dbReference>
<organism evidence="2 3">
    <name type="scientific">Aureimonas populi</name>
    <dbReference type="NCBI Taxonomy" id="1701758"/>
    <lineage>
        <taxon>Bacteria</taxon>
        <taxon>Pseudomonadati</taxon>
        <taxon>Pseudomonadota</taxon>
        <taxon>Alphaproteobacteria</taxon>
        <taxon>Hyphomicrobiales</taxon>
        <taxon>Aurantimonadaceae</taxon>
        <taxon>Aureimonas</taxon>
    </lineage>
</organism>
<gene>
    <name evidence="2" type="ORF">ACFSKQ_12300</name>
</gene>
<evidence type="ECO:0000313" key="3">
    <source>
        <dbReference type="Proteomes" id="UP001597371"/>
    </source>
</evidence>
<dbReference type="PIRSF" id="PIRSF034285">
    <property type="entry name" value="UCP034285"/>
    <property type="match status" value="1"/>
</dbReference>
<dbReference type="InterPro" id="IPR027417">
    <property type="entry name" value="P-loop_NTPase"/>
</dbReference>
<reference evidence="3" key="1">
    <citation type="journal article" date="2019" name="Int. J. Syst. Evol. Microbiol.">
        <title>The Global Catalogue of Microorganisms (GCM) 10K type strain sequencing project: providing services to taxonomists for standard genome sequencing and annotation.</title>
        <authorList>
            <consortium name="The Broad Institute Genomics Platform"/>
            <consortium name="The Broad Institute Genome Sequencing Center for Infectious Disease"/>
            <person name="Wu L."/>
            <person name="Ma J."/>
        </authorList>
    </citation>
    <scope>NUCLEOTIDE SEQUENCE [LARGE SCALE GENOMIC DNA]</scope>
    <source>
        <strain evidence="3">ZS-35-S2</strain>
    </source>
</reference>
<accession>A0ABW5CM23</accession>
<dbReference type="InterPro" id="IPR017026">
    <property type="entry name" value="ImuA"/>
</dbReference>
<feature type="region of interest" description="Disordered" evidence="1">
    <location>
        <begin position="254"/>
        <end position="287"/>
    </location>
</feature>
<keyword evidence="3" id="KW-1185">Reference proteome</keyword>
<evidence type="ECO:0000313" key="2">
    <source>
        <dbReference type="EMBL" id="MFD2238234.1"/>
    </source>
</evidence>
<name>A0ABW5CM23_9HYPH</name>
<evidence type="ECO:0000256" key="1">
    <source>
        <dbReference type="SAM" id="MobiDB-lite"/>
    </source>
</evidence>